<evidence type="ECO:0000256" key="3">
    <source>
        <dbReference type="ARBA" id="ARBA00022801"/>
    </source>
</evidence>
<dbReference type="PANTHER" id="PTHR11264">
    <property type="entry name" value="URACIL-DNA GLYCOSYLASE"/>
    <property type="match status" value="1"/>
</dbReference>
<keyword evidence="9" id="KW-0812">Transmembrane</keyword>
<keyword evidence="5 7" id="KW-0234">DNA repair</keyword>
<evidence type="ECO:0000256" key="6">
    <source>
        <dbReference type="ARBA" id="ARBA00023242"/>
    </source>
</evidence>
<accession>A0A8H6Y8R6</accession>
<gene>
    <name evidence="7" type="primary">UNG1</name>
    <name evidence="11" type="ORF">MVEN_01050800</name>
</gene>
<dbReference type="NCBIfam" id="TIGR00628">
    <property type="entry name" value="ung"/>
    <property type="match status" value="1"/>
</dbReference>
<dbReference type="SUPFAM" id="SSF52141">
    <property type="entry name" value="Uracil-DNA glycosylase-like"/>
    <property type="match status" value="1"/>
</dbReference>
<dbReference type="InterPro" id="IPR005122">
    <property type="entry name" value="Uracil-DNA_glycosylase-like"/>
</dbReference>
<dbReference type="NCBIfam" id="NF003588">
    <property type="entry name" value="PRK05254.1-1"/>
    <property type="match status" value="1"/>
</dbReference>
<dbReference type="GO" id="GO:0005739">
    <property type="term" value="C:mitochondrion"/>
    <property type="evidence" value="ECO:0007669"/>
    <property type="project" value="UniProtKB-SubCell"/>
</dbReference>
<dbReference type="GO" id="GO:0004844">
    <property type="term" value="F:uracil DNA N-glycosylase activity"/>
    <property type="evidence" value="ECO:0007669"/>
    <property type="project" value="UniProtKB-UniRule"/>
</dbReference>
<dbReference type="Pfam" id="PF03167">
    <property type="entry name" value="UDG"/>
    <property type="match status" value="1"/>
</dbReference>
<feature type="transmembrane region" description="Helical" evidence="9">
    <location>
        <begin position="643"/>
        <end position="664"/>
    </location>
</feature>
<evidence type="ECO:0000256" key="1">
    <source>
        <dbReference type="ARBA" id="ARBA00008184"/>
    </source>
</evidence>
<feature type="transmembrane region" description="Helical" evidence="9">
    <location>
        <begin position="560"/>
        <end position="580"/>
    </location>
</feature>
<keyword evidence="4 7" id="KW-0496">Mitochondrion</keyword>
<dbReference type="PANTHER" id="PTHR11264:SF0">
    <property type="entry name" value="URACIL-DNA GLYCOSYLASE"/>
    <property type="match status" value="1"/>
</dbReference>
<evidence type="ECO:0000259" key="10">
    <source>
        <dbReference type="SMART" id="SM00986"/>
    </source>
</evidence>
<keyword evidence="9" id="KW-1133">Transmembrane helix</keyword>
<dbReference type="InterPro" id="IPR018085">
    <property type="entry name" value="Ura-DNA_Glyclase_AS"/>
</dbReference>
<evidence type="ECO:0000256" key="7">
    <source>
        <dbReference type="HAMAP-Rule" id="MF_03166"/>
    </source>
</evidence>
<comment type="subcellular location">
    <subcellularLocation>
        <location evidence="7">Mitochondrion</location>
    </subcellularLocation>
    <subcellularLocation>
        <location evidence="7">Nucleus</location>
    </subcellularLocation>
</comment>
<evidence type="ECO:0000313" key="11">
    <source>
        <dbReference type="EMBL" id="KAF7353660.1"/>
    </source>
</evidence>
<keyword evidence="2 7" id="KW-0227">DNA damage</keyword>
<feature type="transmembrane region" description="Helical" evidence="9">
    <location>
        <begin position="528"/>
        <end position="548"/>
    </location>
</feature>
<dbReference type="InterPro" id="IPR002043">
    <property type="entry name" value="UDG_fam1"/>
</dbReference>
<evidence type="ECO:0000313" key="12">
    <source>
        <dbReference type="Proteomes" id="UP000620124"/>
    </source>
</evidence>
<dbReference type="EMBL" id="JACAZI010000008">
    <property type="protein sequence ID" value="KAF7353660.1"/>
    <property type="molecule type" value="Genomic_DNA"/>
</dbReference>
<name>A0A8H6Y8R6_9AGAR</name>
<dbReference type="PROSITE" id="PS00130">
    <property type="entry name" value="U_DNA_GLYCOSYLASE"/>
    <property type="match status" value="1"/>
</dbReference>
<comment type="caution">
    <text evidence="11">The sequence shown here is derived from an EMBL/GenBank/DDBJ whole genome shotgun (WGS) entry which is preliminary data.</text>
</comment>
<dbReference type="NCBIfam" id="NF003592">
    <property type="entry name" value="PRK05254.1-5"/>
    <property type="match status" value="1"/>
</dbReference>
<dbReference type="SMART" id="SM00986">
    <property type="entry name" value="UDG"/>
    <property type="match status" value="1"/>
</dbReference>
<comment type="catalytic activity">
    <reaction evidence="7">
        <text>Hydrolyzes single-stranded DNA or mismatched double-stranded DNA and polynucleotides, releasing free uracil.</text>
        <dbReference type="EC" id="3.2.2.27"/>
    </reaction>
</comment>
<dbReference type="InterPro" id="IPR036895">
    <property type="entry name" value="Uracil-DNA_glycosylase-like_sf"/>
</dbReference>
<organism evidence="11 12">
    <name type="scientific">Mycena venus</name>
    <dbReference type="NCBI Taxonomy" id="2733690"/>
    <lineage>
        <taxon>Eukaryota</taxon>
        <taxon>Fungi</taxon>
        <taxon>Dikarya</taxon>
        <taxon>Basidiomycota</taxon>
        <taxon>Agaricomycotina</taxon>
        <taxon>Agaricomycetes</taxon>
        <taxon>Agaricomycetidae</taxon>
        <taxon>Agaricales</taxon>
        <taxon>Marasmiineae</taxon>
        <taxon>Mycenaceae</taxon>
        <taxon>Mycena</taxon>
    </lineage>
</organism>
<evidence type="ECO:0000256" key="4">
    <source>
        <dbReference type="ARBA" id="ARBA00023128"/>
    </source>
</evidence>
<keyword evidence="3 7" id="KW-0378">Hydrolase</keyword>
<dbReference type="Gene3D" id="3.40.470.10">
    <property type="entry name" value="Uracil-DNA glycosylase-like domain"/>
    <property type="match status" value="1"/>
</dbReference>
<keyword evidence="6 7" id="KW-0539">Nucleus</keyword>
<comment type="function">
    <text evidence="7">Excises uracil residues from the DNA which can arise as a result of misincorporation of dUMP residues by DNA polymerase or due to deamination of cytosine.</text>
</comment>
<sequence>MPKEAKPVKETKILRPARTLTKVAEAFTHLEVTVAKTLIAGDELADADEKLEGASKTATLELRPDAITLEFLERDTMGASWFTALRDEFEKPYFPKLKKFLADERQKYTIYPSMGNIYSWSRLTPLDSVRIVVLGQDPYHDVGQAHGLSFSVLPPTKPPGSLKNIYKELKAEYPDFVPPTTGDLSPLAAAGVLFLNTSLTVRAHSAASHAGKGWEELTGAALRCIASRPAERGVVFMAWGLPAQKVIKRIGVDETAHLVLRSAHPSPLSAHRGFLGNGHFRAANEWLEARHGKEGCIDWGVLSASRQRTQKEASISKYFAASGPWAPDCGIAPSPMPPKLLSTYVPLVVFPVLSALALKFTVGNVVASGLGAELELQCPAISSNATLEATPYRLEYTGLPSVDAALCPLVSFFHLAFTPAVRPLLTYFLGTALSLVALPALEAVRSNHPAILALPIVVGLAGQLFTAGATLPLYWLAFILSGAARASPASSRSTNISPEHAQAVSFGLLAGAAVPSICLFVLEDPLVTALWQLFPMWQFIAQAGHLLIRPVKPGHGAASGFGWVQALYLAVFIVSSSIHVGTLAGAPSLRDVFVPSVIPRIGAAPEIKVLDLLQWDAVFAFGSTLLATVWFARTAGQALAIMLWNLVGSLVVGPGATIAAVALWRESYLHTQVPEEQKKSE</sequence>
<evidence type="ECO:0000256" key="9">
    <source>
        <dbReference type="SAM" id="Phobius"/>
    </source>
</evidence>
<comment type="similarity">
    <text evidence="1 7">Belongs to the uracil-DNA glycosylase (UDG) superfamily. UNG family.</text>
</comment>
<dbReference type="AlphaFoldDB" id="A0A8H6Y8R6"/>
<evidence type="ECO:0000256" key="2">
    <source>
        <dbReference type="ARBA" id="ARBA00022763"/>
    </source>
</evidence>
<dbReference type="NCBIfam" id="NF003589">
    <property type="entry name" value="PRK05254.1-2"/>
    <property type="match status" value="1"/>
</dbReference>
<feature type="active site" description="Proton acceptor" evidence="7 8">
    <location>
        <position position="137"/>
    </location>
</feature>
<dbReference type="GO" id="GO:0005634">
    <property type="term" value="C:nucleus"/>
    <property type="evidence" value="ECO:0007669"/>
    <property type="project" value="UniProtKB-SubCell"/>
</dbReference>
<proteinExistence type="inferred from homology"/>
<dbReference type="FunFam" id="3.40.470.10:FF:000007">
    <property type="entry name" value="Uracil-DNA glycosylase"/>
    <property type="match status" value="1"/>
</dbReference>
<dbReference type="EC" id="3.2.2.27" evidence="7"/>
<reference evidence="11" key="1">
    <citation type="submission" date="2020-05" db="EMBL/GenBank/DDBJ databases">
        <title>Mycena genomes resolve the evolution of fungal bioluminescence.</title>
        <authorList>
            <person name="Tsai I.J."/>
        </authorList>
    </citation>
    <scope>NUCLEOTIDE SEQUENCE</scope>
    <source>
        <strain evidence="11">CCC161011</strain>
    </source>
</reference>
<dbReference type="HAMAP" id="MF_00148">
    <property type="entry name" value="UDG"/>
    <property type="match status" value="1"/>
</dbReference>
<dbReference type="GO" id="GO:0097510">
    <property type="term" value="P:base-excision repair, AP site formation via deaminated base removal"/>
    <property type="evidence" value="ECO:0007669"/>
    <property type="project" value="TreeGrafter"/>
</dbReference>
<feature type="transmembrane region" description="Helical" evidence="9">
    <location>
        <begin position="612"/>
        <end position="631"/>
    </location>
</feature>
<dbReference type="CDD" id="cd10027">
    <property type="entry name" value="UDG-F1-like"/>
    <property type="match status" value="1"/>
</dbReference>
<feature type="transmembrane region" description="Helical" evidence="9">
    <location>
        <begin position="501"/>
        <end position="522"/>
    </location>
</feature>
<dbReference type="OrthoDB" id="10031947at2759"/>
<evidence type="ECO:0000256" key="5">
    <source>
        <dbReference type="ARBA" id="ARBA00023204"/>
    </source>
</evidence>
<dbReference type="Proteomes" id="UP000620124">
    <property type="component" value="Unassembled WGS sequence"/>
</dbReference>
<keyword evidence="12" id="KW-1185">Reference proteome</keyword>
<keyword evidence="9" id="KW-0472">Membrane</keyword>
<feature type="transmembrane region" description="Helical" evidence="9">
    <location>
        <begin position="450"/>
        <end position="480"/>
    </location>
</feature>
<feature type="domain" description="Uracil-DNA glycosylase-like" evidence="10">
    <location>
        <begin position="122"/>
        <end position="287"/>
    </location>
</feature>
<evidence type="ECO:0000256" key="8">
    <source>
        <dbReference type="PROSITE-ProRule" id="PRU10072"/>
    </source>
</evidence>
<dbReference type="SMART" id="SM00987">
    <property type="entry name" value="UreE_C"/>
    <property type="match status" value="1"/>
</dbReference>
<protein>
    <recommendedName>
        <fullName evidence="7">Uracil-DNA glycosylase</fullName>
        <shortName evidence="7">UDG</shortName>
        <ecNumber evidence="7">3.2.2.27</ecNumber>
    </recommendedName>
</protein>